<keyword evidence="4" id="KW-1185">Reference proteome</keyword>
<dbReference type="STRING" id="393003.SAMN05660461_5134"/>
<evidence type="ECO:0000313" key="4">
    <source>
        <dbReference type="Proteomes" id="UP000190166"/>
    </source>
</evidence>
<keyword evidence="1" id="KW-1133">Transmembrane helix</keyword>
<name>A0A1T5P958_9BACT</name>
<sequence length="105" mass="12632">MFFIHGKKTARIKRDTYHQYACKNCKDFDLDIRVYREYFHVFFLPFFPIGYKEVKIRCNNCGEPKWIESVQKHYEKTSRTPFYLYGAAILLILLIVSCVVVEFTM</sequence>
<keyword evidence="1" id="KW-0812">Transmembrane</keyword>
<reference evidence="3 4" key="1">
    <citation type="submission" date="2017-02" db="EMBL/GenBank/DDBJ databases">
        <authorList>
            <person name="Peterson S.W."/>
        </authorList>
    </citation>
    <scope>NUCLEOTIDE SEQUENCE [LARGE SCALE GENOMIC DNA]</scope>
    <source>
        <strain evidence="3 4">DSM 18108</strain>
    </source>
</reference>
<dbReference type="AlphaFoldDB" id="A0A1T5P958"/>
<feature type="domain" description="Zinc-ribbon 15" evidence="2">
    <location>
        <begin position="21"/>
        <end position="63"/>
    </location>
</feature>
<dbReference type="Proteomes" id="UP000190166">
    <property type="component" value="Unassembled WGS sequence"/>
</dbReference>
<evidence type="ECO:0000256" key="1">
    <source>
        <dbReference type="SAM" id="Phobius"/>
    </source>
</evidence>
<dbReference type="RefSeq" id="WP_079472392.1">
    <property type="nucleotide sequence ID" value="NZ_FUZZ01000004.1"/>
</dbReference>
<evidence type="ECO:0000313" key="3">
    <source>
        <dbReference type="EMBL" id="SKD09251.1"/>
    </source>
</evidence>
<accession>A0A1T5P958</accession>
<dbReference type="EMBL" id="FUZZ01000004">
    <property type="protein sequence ID" value="SKD09251.1"/>
    <property type="molecule type" value="Genomic_DNA"/>
</dbReference>
<dbReference type="InterPro" id="IPR031493">
    <property type="entry name" value="Zinc_ribbon_15"/>
</dbReference>
<feature type="transmembrane region" description="Helical" evidence="1">
    <location>
        <begin position="82"/>
        <end position="103"/>
    </location>
</feature>
<dbReference type="Pfam" id="PF17032">
    <property type="entry name" value="Zn_ribbon_15"/>
    <property type="match status" value="1"/>
</dbReference>
<protein>
    <recommendedName>
        <fullName evidence="2">Zinc-ribbon 15 domain-containing protein</fullName>
    </recommendedName>
</protein>
<evidence type="ECO:0000259" key="2">
    <source>
        <dbReference type="Pfam" id="PF17032"/>
    </source>
</evidence>
<organism evidence="3 4">
    <name type="scientific">Chitinophaga ginsengisegetis</name>
    <dbReference type="NCBI Taxonomy" id="393003"/>
    <lineage>
        <taxon>Bacteria</taxon>
        <taxon>Pseudomonadati</taxon>
        <taxon>Bacteroidota</taxon>
        <taxon>Chitinophagia</taxon>
        <taxon>Chitinophagales</taxon>
        <taxon>Chitinophagaceae</taxon>
        <taxon>Chitinophaga</taxon>
    </lineage>
</organism>
<proteinExistence type="predicted"/>
<keyword evidence="1" id="KW-0472">Membrane</keyword>
<gene>
    <name evidence="3" type="ORF">SAMN05660461_5134</name>
</gene>